<feature type="site" description="Cleavage (non-hydrolytic); by autocatalysis" evidence="11">
    <location>
        <begin position="257"/>
        <end position="258"/>
    </location>
</feature>
<keyword evidence="7 11" id="KW-0594">Phospholipid biosynthesis</keyword>
<comment type="pathway">
    <text evidence="11">Phospholipid metabolism; phosphatidylethanolamine biosynthesis; phosphatidylethanolamine from CDP-diacylglycerol: step 2/2.</text>
</comment>
<dbReference type="HAMAP" id="MF_00663">
    <property type="entry name" value="PS_decarb_PSD_B_type2"/>
    <property type="match status" value="1"/>
</dbReference>
<evidence type="ECO:0000256" key="1">
    <source>
        <dbReference type="ARBA" id="ARBA00005189"/>
    </source>
</evidence>
<dbReference type="PANTHER" id="PTHR10067:SF17">
    <property type="entry name" value="PHOSPHATIDYLSERINE DECARBOXYLASE PROENZYME 2"/>
    <property type="match status" value="1"/>
</dbReference>
<feature type="chain" id="PRO_5023393740" description="Phosphatidylserine decarboxylase alpha chain" evidence="11">
    <location>
        <begin position="258"/>
        <end position="296"/>
    </location>
</feature>
<dbReference type="EC" id="4.1.1.65" evidence="11"/>
<protein>
    <recommendedName>
        <fullName evidence="11">Phosphatidylserine decarboxylase proenzyme</fullName>
        <ecNumber evidence="11">4.1.1.65</ecNumber>
    </recommendedName>
    <component>
        <recommendedName>
            <fullName evidence="11">Phosphatidylserine decarboxylase alpha chain</fullName>
        </recommendedName>
    </component>
    <component>
        <recommendedName>
            <fullName evidence="11">Phosphatidylserine decarboxylase beta chain</fullName>
        </recommendedName>
    </component>
</protein>
<feature type="chain" id="PRO_5023393739" description="Phosphatidylserine decarboxylase beta chain" evidence="11">
    <location>
        <begin position="1"/>
        <end position="257"/>
    </location>
</feature>
<feature type="active site" description="Charge relay system; for autoendoproteolytic cleavage activity" evidence="11">
    <location>
        <position position="171"/>
    </location>
</feature>
<keyword evidence="4 11" id="KW-0443">Lipid metabolism</keyword>
<proteinExistence type="inferred from homology"/>
<dbReference type="eggNOG" id="COG0688">
    <property type="taxonomic scope" value="Bacteria"/>
</dbReference>
<keyword evidence="6 11" id="KW-0865">Zymogen</keyword>
<comment type="subcellular location">
    <subcellularLocation>
        <location evidence="11">Cell membrane</location>
        <topology evidence="11">Peripheral membrane protein</topology>
    </subcellularLocation>
</comment>
<accession>K0AZ01</accession>
<comment type="cofactor">
    <cofactor evidence="11">
        <name>pyruvate</name>
        <dbReference type="ChEBI" id="CHEBI:15361"/>
    </cofactor>
    <text evidence="11">Binds 1 pyruvoyl group covalently per subunit.</text>
</comment>
<evidence type="ECO:0000256" key="7">
    <source>
        <dbReference type="ARBA" id="ARBA00023209"/>
    </source>
</evidence>
<dbReference type="KEGG" id="cad:Curi_c08320"/>
<feature type="active site" description="Schiff-base intermediate with substrate; via pyruvic acid; for decarboxylase activity" evidence="11">
    <location>
        <position position="258"/>
    </location>
</feature>
<comment type="subunit">
    <text evidence="11">Heterodimer of a large membrane-associated beta subunit and a small pyruvoyl-containing alpha subunit.</text>
</comment>
<dbReference type="AlphaFoldDB" id="K0AZ01"/>
<dbReference type="Proteomes" id="UP000006094">
    <property type="component" value="Chromosome"/>
</dbReference>
<keyword evidence="8 11" id="KW-0456">Lyase</keyword>
<dbReference type="OrthoDB" id="9802030at2"/>
<keyword evidence="5 11" id="KW-0472">Membrane</keyword>
<evidence type="ECO:0000256" key="3">
    <source>
        <dbReference type="ARBA" id="ARBA00022793"/>
    </source>
</evidence>
<dbReference type="HOGENOM" id="CLU_029061_2_2_9"/>
<evidence type="ECO:0000256" key="2">
    <source>
        <dbReference type="ARBA" id="ARBA00022516"/>
    </source>
</evidence>
<organism evidence="12 13">
    <name type="scientific">Gottschalkia acidurici (strain ATCC 7906 / DSM 604 / BCRC 14475 / CIP 104303 / KCTC 5404 / NCIMB 10678 / 9a)</name>
    <name type="common">Clostridium acidurici</name>
    <dbReference type="NCBI Taxonomy" id="1128398"/>
    <lineage>
        <taxon>Bacteria</taxon>
        <taxon>Bacillati</taxon>
        <taxon>Bacillota</taxon>
        <taxon>Tissierellia</taxon>
        <taxon>Tissierellales</taxon>
        <taxon>Gottschalkiaceae</taxon>
        <taxon>Gottschalkia</taxon>
    </lineage>
</organism>
<comment type="catalytic activity">
    <reaction evidence="11">
        <text>a 1,2-diacyl-sn-glycero-3-phospho-L-serine + H(+) = a 1,2-diacyl-sn-glycero-3-phosphoethanolamine + CO2</text>
        <dbReference type="Rhea" id="RHEA:20828"/>
        <dbReference type="ChEBI" id="CHEBI:15378"/>
        <dbReference type="ChEBI" id="CHEBI:16526"/>
        <dbReference type="ChEBI" id="CHEBI:57262"/>
        <dbReference type="ChEBI" id="CHEBI:64612"/>
        <dbReference type="EC" id="4.1.1.65"/>
    </reaction>
</comment>
<comment type="similarity">
    <text evidence="11">Belongs to the phosphatidylserine decarboxylase family. PSD-B subfamily. Prokaryotic type II sub-subfamily.</text>
</comment>
<keyword evidence="10 11" id="KW-0670">Pyruvate</keyword>
<dbReference type="STRING" id="1128398.Curi_c08320"/>
<dbReference type="UniPathway" id="UPA00558">
    <property type="reaction ID" value="UER00616"/>
</dbReference>
<feature type="active site" description="Charge relay system; for autoendoproteolytic cleavage activity" evidence="11">
    <location>
        <position position="258"/>
    </location>
</feature>
<dbReference type="NCBIfam" id="TIGR00163">
    <property type="entry name" value="PS_decarb"/>
    <property type="match status" value="1"/>
</dbReference>
<comment type="pathway">
    <text evidence="1">Lipid metabolism.</text>
</comment>
<feature type="modified residue" description="Pyruvic acid (Ser); by autocatalysis" evidence="11">
    <location>
        <position position="258"/>
    </location>
</feature>
<dbReference type="GO" id="GO:0004609">
    <property type="term" value="F:phosphatidylserine decarboxylase activity"/>
    <property type="evidence" value="ECO:0007669"/>
    <property type="project" value="UniProtKB-UniRule"/>
</dbReference>
<keyword evidence="3 11" id="KW-0210">Decarboxylase</keyword>
<keyword evidence="11" id="KW-1003">Cell membrane</keyword>
<comment type="function">
    <text evidence="11">Catalyzes the formation of phosphatidylethanolamine (PtdEtn) from phosphatidylserine (PtdSer).</text>
</comment>
<evidence type="ECO:0000256" key="11">
    <source>
        <dbReference type="HAMAP-Rule" id="MF_00663"/>
    </source>
</evidence>
<dbReference type="NCBIfam" id="NF001941">
    <property type="entry name" value="PRK00723.1"/>
    <property type="match status" value="1"/>
</dbReference>
<dbReference type="GO" id="GO:0006646">
    <property type="term" value="P:phosphatidylethanolamine biosynthetic process"/>
    <property type="evidence" value="ECO:0007669"/>
    <property type="project" value="UniProtKB-UniRule"/>
</dbReference>
<evidence type="ECO:0000256" key="10">
    <source>
        <dbReference type="ARBA" id="ARBA00023317"/>
    </source>
</evidence>
<evidence type="ECO:0000256" key="4">
    <source>
        <dbReference type="ARBA" id="ARBA00023098"/>
    </source>
</evidence>
<evidence type="ECO:0000313" key="13">
    <source>
        <dbReference type="Proteomes" id="UP000006094"/>
    </source>
</evidence>
<keyword evidence="9 11" id="KW-1208">Phospholipid metabolism</keyword>
<comment type="PTM">
    <text evidence="11">Is synthesized initially as an inactive proenzyme. Formation of the active enzyme involves a self-maturation process in which the active site pyruvoyl group is generated from an internal serine residue via an autocatalytic post-translational modification. Two non-identical subunits are generated from the proenzyme in this reaction, and the pyruvate is formed at the N-terminus of the alpha chain, which is derived from the carboxyl end of the proenzyme. The autoendoproteolytic cleavage occurs by a canonical serine protease mechanism, in which the side chain hydroxyl group of the serine supplies its oxygen atom to form the C-terminus of the beta chain, while the remainder of the serine residue undergoes an oxidative deamination to produce ammonia and the pyruvoyl prosthetic group on the alpha chain. During this reaction, the Ser that is part of the protease active site of the proenzyme becomes the pyruvoyl prosthetic group, which constitutes an essential element of the active site of the mature decarboxylase.</text>
</comment>
<keyword evidence="2 11" id="KW-0444">Lipid biosynthesis</keyword>
<evidence type="ECO:0000256" key="9">
    <source>
        <dbReference type="ARBA" id="ARBA00023264"/>
    </source>
</evidence>
<dbReference type="PATRIC" id="fig|1128398.3.peg.885"/>
<dbReference type="EMBL" id="CP003326">
    <property type="protein sequence ID" value="AFS77905.1"/>
    <property type="molecule type" value="Genomic_DNA"/>
</dbReference>
<dbReference type="PANTHER" id="PTHR10067">
    <property type="entry name" value="PHOSPHATIDYLSERINE DECARBOXYLASE"/>
    <property type="match status" value="1"/>
</dbReference>
<dbReference type="RefSeq" id="WP_014967042.1">
    <property type="nucleotide sequence ID" value="NC_018664.1"/>
</dbReference>
<evidence type="ECO:0000256" key="5">
    <source>
        <dbReference type="ARBA" id="ARBA00023136"/>
    </source>
</evidence>
<dbReference type="InterPro" id="IPR033177">
    <property type="entry name" value="PSD-B"/>
</dbReference>
<evidence type="ECO:0000256" key="8">
    <source>
        <dbReference type="ARBA" id="ARBA00023239"/>
    </source>
</evidence>
<dbReference type="InterPro" id="IPR003817">
    <property type="entry name" value="PS_Dcarbxylase"/>
</dbReference>
<name>K0AZ01_GOTA9</name>
<dbReference type="GO" id="GO:0005886">
    <property type="term" value="C:plasma membrane"/>
    <property type="evidence" value="ECO:0007669"/>
    <property type="project" value="UniProtKB-SubCell"/>
</dbReference>
<dbReference type="InterPro" id="IPR033179">
    <property type="entry name" value="PSD_type2_pro"/>
</dbReference>
<keyword evidence="13" id="KW-1185">Reference proteome</keyword>
<reference evidence="12 13" key="1">
    <citation type="journal article" date="2012" name="PLoS ONE">
        <title>The purine-utilizing bacterium Clostridium acidurici 9a: a genome-guided metabolic reconsideration.</title>
        <authorList>
            <person name="Hartwich K."/>
            <person name="Poehlein A."/>
            <person name="Daniel R."/>
        </authorList>
    </citation>
    <scope>NUCLEOTIDE SEQUENCE [LARGE SCALE GENOMIC DNA]</scope>
    <source>
        <strain evidence="13">ATCC 7906 / DSM 604 / BCRC 14475 / CIP 104303 / KCTC 5404 / NCIMB 10678 / 9a</strain>
    </source>
</reference>
<feature type="active site" description="Charge relay system; for autoendoproteolytic cleavage activity" evidence="11">
    <location>
        <position position="115"/>
    </location>
</feature>
<sequence length="296" mass="33886">MDIYYIDRKTGEKKKEIVAGSKLLTWLYETNTGLNILELIVKKKLFSSFYGKLQDLSYSRRKIDKFISELNINIDEAKIDNTSDYKNFNDFFTRELKSESRPICSSNNILISPADGKILAYENIDINNIIQVKGMSYSLKDLINDQDLSNNYTGGTCLVIRLSPSDYHRFHFPDSGVPSETKKIKGLFYSVNPISLRNIANIYCQNKREFSIFKSDNFDEIIMMEVGATCVGSIIQTYEPKVHVEKGSEKGYFKFGGSTVILFFKKDSLKIDKDIIYNTINGFETKVNMGEQIGEK</sequence>
<gene>
    <name evidence="11 12" type="primary">psd</name>
    <name evidence="12" type="ordered locus">Curi_c08320</name>
</gene>
<dbReference type="Pfam" id="PF02666">
    <property type="entry name" value="PS_Dcarbxylase"/>
    <property type="match status" value="1"/>
</dbReference>
<evidence type="ECO:0000256" key="6">
    <source>
        <dbReference type="ARBA" id="ARBA00023145"/>
    </source>
</evidence>
<evidence type="ECO:0000313" key="12">
    <source>
        <dbReference type="EMBL" id="AFS77905.1"/>
    </source>
</evidence>